<accession>A0AAV0QSK6</accession>
<organism evidence="4 5">
    <name type="scientific">Linum tenue</name>
    <dbReference type="NCBI Taxonomy" id="586396"/>
    <lineage>
        <taxon>Eukaryota</taxon>
        <taxon>Viridiplantae</taxon>
        <taxon>Streptophyta</taxon>
        <taxon>Embryophyta</taxon>
        <taxon>Tracheophyta</taxon>
        <taxon>Spermatophyta</taxon>
        <taxon>Magnoliopsida</taxon>
        <taxon>eudicotyledons</taxon>
        <taxon>Gunneridae</taxon>
        <taxon>Pentapetalae</taxon>
        <taxon>rosids</taxon>
        <taxon>fabids</taxon>
        <taxon>Malpighiales</taxon>
        <taxon>Linaceae</taxon>
        <taxon>Linum</taxon>
    </lineage>
</organism>
<dbReference type="CDD" id="cd03784">
    <property type="entry name" value="GT1_Gtf-like"/>
    <property type="match status" value="1"/>
</dbReference>
<dbReference type="FunFam" id="3.40.50.2000:FF:000143">
    <property type="entry name" value="UDP-glycosyltransferase 89B1"/>
    <property type="match status" value="1"/>
</dbReference>
<gene>
    <name evidence="4" type="ORF">LITE_LOCUS44235</name>
</gene>
<comment type="caution">
    <text evidence="4">The sequence shown here is derived from an EMBL/GenBank/DDBJ whole genome shotgun (WGS) entry which is preliminary data.</text>
</comment>
<dbReference type="Gene3D" id="3.40.50.2000">
    <property type="entry name" value="Glycogen Phosphorylase B"/>
    <property type="match status" value="2"/>
</dbReference>
<dbReference type="PANTHER" id="PTHR48047:SF8">
    <property type="entry name" value="FLAVONOL 3-O-GLUCOSYLTRANSFERASE UGT89B1"/>
    <property type="match status" value="1"/>
</dbReference>
<keyword evidence="3" id="KW-0808">Transferase</keyword>
<comment type="similarity">
    <text evidence="1">Belongs to the UDP-glycosyltransferase family.</text>
</comment>
<dbReference type="FunFam" id="3.40.50.2000:FF:000064">
    <property type="entry name" value="Glycosyltransferase"/>
    <property type="match status" value="1"/>
</dbReference>
<dbReference type="GO" id="GO:0035251">
    <property type="term" value="F:UDP-glucosyltransferase activity"/>
    <property type="evidence" value="ECO:0007669"/>
    <property type="project" value="TreeGrafter"/>
</dbReference>
<evidence type="ECO:0000256" key="1">
    <source>
        <dbReference type="ARBA" id="ARBA00009995"/>
    </source>
</evidence>
<protein>
    <submittedName>
        <fullName evidence="4">Uncharacterized protein</fullName>
    </submittedName>
</protein>
<dbReference type="AlphaFoldDB" id="A0AAV0QSK6"/>
<dbReference type="Proteomes" id="UP001154282">
    <property type="component" value="Unassembled WGS sequence"/>
</dbReference>
<reference evidence="4" key="1">
    <citation type="submission" date="2022-08" db="EMBL/GenBank/DDBJ databases">
        <authorList>
            <person name="Gutierrez-Valencia J."/>
        </authorList>
    </citation>
    <scope>NUCLEOTIDE SEQUENCE</scope>
</reference>
<evidence type="ECO:0000256" key="3">
    <source>
        <dbReference type="ARBA" id="ARBA00022679"/>
    </source>
</evidence>
<dbReference type="PANTHER" id="PTHR48047">
    <property type="entry name" value="GLYCOSYLTRANSFERASE"/>
    <property type="match status" value="1"/>
</dbReference>
<dbReference type="InterPro" id="IPR002213">
    <property type="entry name" value="UDP_glucos_trans"/>
</dbReference>
<evidence type="ECO:0000313" key="4">
    <source>
        <dbReference type="EMBL" id="CAI0547123.1"/>
    </source>
</evidence>
<keyword evidence="5" id="KW-1185">Reference proteome</keyword>
<sequence length="492" mass="52767">MAAATETSTEPVHILVFPYPAQGHLIPLLDFTHHLAARSAGRLKITILATPKNLPLLQPLLSRHPSTIQTLILPFPPHPSIPPGVENAKDFPPNLSHKPGGVHLLMMAALGGLRSPLLRWFQSTPSPPSAIISDMFLGWTHRLASDLGIPRVVFSPSAAVTLSVVNYLWRYMPVLPEDPDSPFPFPKLPNSPAWPSSQLSSIYRSYVAGDPVSEFIKDGFLANMESWGAVFNSFHALESKYLDYLKKELGHDRVWAVGPILPPAAASGGDGNGKDRGGASSVSVADLEAWLGTCPDDKVVYVCFGSEAVLTADQTAALASGLEKSGVRFVWSVKGGGAGHVAREFEDRVAGRGVVIRGWAPQVTILSHRAVGAFLTHCGWNSVLEGIVAGVAMLTWPMGADQFIDATLLEEELKVGVRVCQGKNSVPDPAELARRLAEMMAEDEGREERKRAKELSRAAVEAVGDVGSSTKDLDSLVDHLVKLATSSGAQKS</sequence>
<proteinExistence type="inferred from homology"/>
<evidence type="ECO:0000313" key="5">
    <source>
        <dbReference type="Proteomes" id="UP001154282"/>
    </source>
</evidence>
<name>A0AAV0QSK6_9ROSI</name>
<evidence type="ECO:0000256" key="2">
    <source>
        <dbReference type="ARBA" id="ARBA00022676"/>
    </source>
</evidence>
<keyword evidence="2" id="KW-0328">Glycosyltransferase</keyword>
<dbReference type="Pfam" id="PF00201">
    <property type="entry name" value="UDPGT"/>
    <property type="match status" value="1"/>
</dbReference>
<dbReference type="SUPFAM" id="SSF53756">
    <property type="entry name" value="UDP-Glycosyltransferase/glycogen phosphorylase"/>
    <property type="match status" value="1"/>
</dbReference>
<dbReference type="EMBL" id="CAMGYJ010000010">
    <property type="protein sequence ID" value="CAI0547123.1"/>
    <property type="molecule type" value="Genomic_DNA"/>
</dbReference>